<feature type="transmembrane region" description="Helical" evidence="7">
    <location>
        <begin position="12"/>
        <end position="30"/>
    </location>
</feature>
<dbReference type="PIRSF" id="PIRSF006603">
    <property type="entry name" value="DinF"/>
    <property type="match status" value="1"/>
</dbReference>
<dbReference type="NCBIfam" id="TIGR00797">
    <property type="entry name" value="matE"/>
    <property type="match status" value="1"/>
</dbReference>
<reference evidence="8" key="1">
    <citation type="journal article" date="2021" name="PeerJ">
        <title>Extensive microbial diversity within the chicken gut microbiome revealed by metagenomics and culture.</title>
        <authorList>
            <person name="Gilroy R."/>
            <person name="Ravi A."/>
            <person name="Getino M."/>
            <person name="Pursley I."/>
            <person name="Horton D.L."/>
            <person name="Alikhan N.F."/>
            <person name="Baker D."/>
            <person name="Gharbi K."/>
            <person name="Hall N."/>
            <person name="Watson M."/>
            <person name="Adriaenssens E.M."/>
            <person name="Foster-Nyarko E."/>
            <person name="Jarju S."/>
            <person name="Secka A."/>
            <person name="Antonio M."/>
            <person name="Oren A."/>
            <person name="Chaudhuri R.R."/>
            <person name="La Ragione R."/>
            <person name="Hildebrand F."/>
            <person name="Pallen M.J."/>
        </authorList>
    </citation>
    <scope>NUCLEOTIDE SEQUENCE</scope>
    <source>
        <strain evidence="8">ChiGjej1B1-14440</strain>
    </source>
</reference>
<protein>
    <submittedName>
        <fullName evidence="8">MATE family efflux transporter</fullName>
    </submittedName>
</protein>
<dbReference type="PANTHER" id="PTHR43549">
    <property type="entry name" value="MULTIDRUG RESISTANCE PROTEIN YPNP-RELATED"/>
    <property type="match status" value="1"/>
</dbReference>
<dbReference type="Proteomes" id="UP000886724">
    <property type="component" value="Unassembled WGS sequence"/>
</dbReference>
<dbReference type="AlphaFoldDB" id="A0A9D1XKU1"/>
<feature type="transmembrane region" description="Helical" evidence="7">
    <location>
        <begin position="95"/>
        <end position="120"/>
    </location>
</feature>
<keyword evidence="5 7" id="KW-1133">Transmembrane helix</keyword>
<feature type="transmembrane region" description="Helical" evidence="7">
    <location>
        <begin position="419"/>
        <end position="437"/>
    </location>
</feature>
<reference evidence="8" key="2">
    <citation type="submission" date="2021-04" db="EMBL/GenBank/DDBJ databases">
        <authorList>
            <person name="Gilroy R."/>
        </authorList>
    </citation>
    <scope>NUCLEOTIDE SEQUENCE</scope>
    <source>
        <strain evidence="8">ChiGjej1B1-14440</strain>
    </source>
</reference>
<dbReference type="InterPro" id="IPR052031">
    <property type="entry name" value="Membrane_Transporter-Flippase"/>
</dbReference>
<organism evidence="8 9">
    <name type="scientific">Candidatus Erysipelatoclostridium merdavium</name>
    <dbReference type="NCBI Taxonomy" id="2838566"/>
    <lineage>
        <taxon>Bacteria</taxon>
        <taxon>Bacillati</taxon>
        <taxon>Bacillota</taxon>
        <taxon>Erysipelotrichia</taxon>
        <taxon>Erysipelotrichales</taxon>
        <taxon>Erysipelotrichales incertae sedis</taxon>
    </lineage>
</organism>
<dbReference type="EMBL" id="DXET01000113">
    <property type="protein sequence ID" value="HIX81353.1"/>
    <property type="molecule type" value="Genomic_DNA"/>
</dbReference>
<evidence type="ECO:0000256" key="6">
    <source>
        <dbReference type="ARBA" id="ARBA00023136"/>
    </source>
</evidence>
<accession>A0A9D1XKU1</accession>
<dbReference type="GO" id="GO:0042910">
    <property type="term" value="F:xenobiotic transmembrane transporter activity"/>
    <property type="evidence" value="ECO:0007669"/>
    <property type="project" value="InterPro"/>
</dbReference>
<evidence type="ECO:0000256" key="3">
    <source>
        <dbReference type="ARBA" id="ARBA00022475"/>
    </source>
</evidence>
<sequence length="444" mass="48550">MAEKRGLMTEGSIAKQLILFAIPLLIGNMFQQLYNTVDSIVVGNYIGDQALAAVNSSGPIIDMLVSFFTGLSLGASVLISNYYGAREDKGVFCNVHTAIALGIASSIFATIVGVVFTPMILSLVKVDAAVIDQSITYLRIYFLGVSGLIIYNMVSGILRAVGDSKHPLYFLIVSSFINIVLDLLFVVVFKMGIAGVAIATSIAQVASALLSIYVLVTSKESYRLEISKIKFYYEDLRKTIKIGMPSAMQNAVVSFSNIIMQTNINVFGAYAMAGNGSYTKIDGFAILPVISLSMALTTFVGQNKGARNYDRIKQEAKIGTLISCGTILLLSVLVVFSAPYLLQIFSSNPKVIEYGLIMMRCLAPGYLFLTLSQVICGILRGVGKTNIPMVVLIGCWCIFRVIWVMITTNLFHNIVFVDLGWPVSWVLSTTILIIYYYKANWLEE</sequence>
<evidence type="ECO:0000256" key="1">
    <source>
        <dbReference type="ARBA" id="ARBA00004651"/>
    </source>
</evidence>
<dbReference type="GO" id="GO:0015297">
    <property type="term" value="F:antiporter activity"/>
    <property type="evidence" value="ECO:0007669"/>
    <property type="project" value="InterPro"/>
</dbReference>
<feature type="transmembrane region" description="Helical" evidence="7">
    <location>
        <begin position="387"/>
        <end position="407"/>
    </location>
</feature>
<evidence type="ECO:0000256" key="4">
    <source>
        <dbReference type="ARBA" id="ARBA00022692"/>
    </source>
</evidence>
<dbReference type="InterPro" id="IPR048279">
    <property type="entry name" value="MdtK-like"/>
</dbReference>
<feature type="transmembrane region" description="Helical" evidence="7">
    <location>
        <begin position="63"/>
        <end position="83"/>
    </location>
</feature>
<proteinExistence type="predicted"/>
<evidence type="ECO:0000256" key="5">
    <source>
        <dbReference type="ARBA" id="ARBA00022989"/>
    </source>
</evidence>
<feature type="transmembrane region" description="Helical" evidence="7">
    <location>
        <begin position="354"/>
        <end position="375"/>
    </location>
</feature>
<feature type="transmembrane region" description="Helical" evidence="7">
    <location>
        <begin position="321"/>
        <end position="342"/>
    </location>
</feature>
<keyword evidence="6 7" id="KW-0472">Membrane</keyword>
<evidence type="ECO:0000256" key="2">
    <source>
        <dbReference type="ARBA" id="ARBA00022448"/>
    </source>
</evidence>
<feature type="transmembrane region" description="Helical" evidence="7">
    <location>
        <begin position="168"/>
        <end position="187"/>
    </location>
</feature>
<keyword evidence="3" id="KW-1003">Cell membrane</keyword>
<dbReference type="Pfam" id="PF01554">
    <property type="entry name" value="MatE"/>
    <property type="match status" value="2"/>
</dbReference>
<comment type="caution">
    <text evidence="8">The sequence shown here is derived from an EMBL/GenBank/DDBJ whole genome shotgun (WGS) entry which is preliminary data.</text>
</comment>
<dbReference type="PANTHER" id="PTHR43549:SF3">
    <property type="entry name" value="MULTIDRUG RESISTANCE PROTEIN YPNP-RELATED"/>
    <property type="match status" value="1"/>
</dbReference>
<feature type="transmembrane region" description="Helical" evidence="7">
    <location>
        <begin position="251"/>
        <end position="272"/>
    </location>
</feature>
<dbReference type="GO" id="GO:0005886">
    <property type="term" value="C:plasma membrane"/>
    <property type="evidence" value="ECO:0007669"/>
    <property type="project" value="UniProtKB-SubCell"/>
</dbReference>
<evidence type="ECO:0000313" key="8">
    <source>
        <dbReference type="EMBL" id="HIX81353.1"/>
    </source>
</evidence>
<evidence type="ECO:0000313" key="9">
    <source>
        <dbReference type="Proteomes" id="UP000886724"/>
    </source>
</evidence>
<evidence type="ECO:0000256" key="7">
    <source>
        <dbReference type="SAM" id="Phobius"/>
    </source>
</evidence>
<feature type="transmembrane region" description="Helical" evidence="7">
    <location>
        <begin position="193"/>
        <end position="216"/>
    </location>
</feature>
<gene>
    <name evidence="8" type="ORF">H9980_05185</name>
</gene>
<feature type="transmembrane region" description="Helical" evidence="7">
    <location>
        <begin position="140"/>
        <end position="161"/>
    </location>
</feature>
<dbReference type="InterPro" id="IPR002528">
    <property type="entry name" value="MATE_fam"/>
</dbReference>
<name>A0A9D1XKU1_9FIRM</name>
<feature type="transmembrane region" description="Helical" evidence="7">
    <location>
        <begin position="284"/>
        <end position="301"/>
    </location>
</feature>
<comment type="subcellular location">
    <subcellularLocation>
        <location evidence="1">Cell membrane</location>
        <topology evidence="1">Multi-pass membrane protein</topology>
    </subcellularLocation>
</comment>
<keyword evidence="4 7" id="KW-0812">Transmembrane</keyword>
<keyword evidence="2" id="KW-0813">Transport</keyword>
<dbReference type="CDD" id="cd13138">
    <property type="entry name" value="MATE_yoeA_like"/>
    <property type="match status" value="1"/>
</dbReference>